<accession>A0A6V8NW47</accession>
<proteinExistence type="predicted"/>
<reference evidence="1 2" key="1">
    <citation type="journal article" date="2020" name="Front. Microbiol.">
        <title>Single-cell genomics of novel Actinobacteria with the Wood-Ljungdahl pathway discovered in a serpentinizing system.</title>
        <authorList>
            <person name="Merino N."/>
            <person name="Kawai M."/>
            <person name="Boyd E.S."/>
            <person name="Colman D.R."/>
            <person name="McGlynn S.E."/>
            <person name="Nealson K.H."/>
            <person name="Kurokawa K."/>
            <person name="Hongoh Y."/>
        </authorList>
    </citation>
    <scope>NUCLEOTIDE SEQUENCE [LARGE SCALE GENOMIC DNA]</scope>
    <source>
        <strain evidence="1 2">S09_30</strain>
    </source>
</reference>
<dbReference type="EMBL" id="BLRW01000534">
    <property type="protein sequence ID" value="GFP24397.1"/>
    <property type="molecule type" value="Genomic_DNA"/>
</dbReference>
<name>A0A6V8NW47_9ACTN</name>
<dbReference type="Proteomes" id="UP000585609">
    <property type="component" value="Unassembled WGS sequence"/>
</dbReference>
<dbReference type="AlphaFoldDB" id="A0A6V8NW47"/>
<comment type="caution">
    <text evidence="1">The sequence shown here is derived from an EMBL/GenBank/DDBJ whole genome shotgun (WGS) entry which is preliminary data.</text>
</comment>
<feature type="non-terminal residue" evidence="1">
    <location>
        <position position="22"/>
    </location>
</feature>
<evidence type="ECO:0000313" key="1">
    <source>
        <dbReference type="EMBL" id="GFP24397.1"/>
    </source>
</evidence>
<organism evidence="1 2">
    <name type="scientific">Candidatus Hakubella thermalkaliphila</name>
    <dbReference type="NCBI Taxonomy" id="2754717"/>
    <lineage>
        <taxon>Bacteria</taxon>
        <taxon>Bacillati</taxon>
        <taxon>Actinomycetota</taxon>
        <taxon>Actinomycetota incertae sedis</taxon>
        <taxon>Candidatus Hakubellales</taxon>
        <taxon>Candidatus Hakubellaceae</taxon>
        <taxon>Candidatus Hakubella</taxon>
    </lineage>
</organism>
<gene>
    <name evidence="1" type="ORF">HKBW3S09_01864</name>
</gene>
<protein>
    <submittedName>
        <fullName evidence="1">Uncharacterized protein</fullName>
    </submittedName>
</protein>
<sequence length="22" mass="2433">MTTSTVRFLADESCDFAVVRAL</sequence>
<evidence type="ECO:0000313" key="2">
    <source>
        <dbReference type="Proteomes" id="UP000585609"/>
    </source>
</evidence>